<dbReference type="PANTHER" id="PTHR11008:SF32">
    <property type="entry name" value="CIRCADIAN CLOCK-CONTROLLED PROTEIN DAYWAKE-RELATED"/>
    <property type="match status" value="1"/>
</dbReference>
<dbReference type="OrthoDB" id="8194225at2759"/>
<proteinExistence type="predicted"/>
<evidence type="ECO:0000313" key="2">
    <source>
        <dbReference type="EMBL" id="CAH0553011.1"/>
    </source>
</evidence>
<dbReference type="GO" id="GO:0005615">
    <property type="term" value="C:extracellular space"/>
    <property type="evidence" value="ECO:0007669"/>
    <property type="project" value="TreeGrafter"/>
</dbReference>
<dbReference type="Pfam" id="PF06585">
    <property type="entry name" value="JHBP"/>
    <property type="match status" value="1"/>
</dbReference>
<dbReference type="InterPro" id="IPR038606">
    <property type="entry name" value="To_sf"/>
</dbReference>
<evidence type="ECO:0000313" key="3">
    <source>
        <dbReference type="Proteomes" id="UP001154078"/>
    </source>
</evidence>
<dbReference type="SMART" id="SM00700">
    <property type="entry name" value="JHBP"/>
    <property type="match status" value="1"/>
</dbReference>
<organism evidence="2 3">
    <name type="scientific">Brassicogethes aeneus</name>
    <name type="common">Rape pollen beetle</name>
    <name type="synonym">Meligethes aeneus</name>
    <dbReference type="NCBI Taxonomy" id="1431903"/>
    <lineage>
        <taxon>Eukaryota</taxon>
        <taxon>Metazoa</taxon>
        <taxon>Ecdysozoa</taxon>
        <taxon>Arthropoda</taxon>
        <taxon>Hexapoda</taxon>
        <taxon>Insecta</taxon>
        <taxon>Pterygota</taxon>
        <taxon>Neoptera</taxon>
        <taxon>Endopterygota</taxon>
        <taxon>Coleoptera</taxon>
        <taxon>Polyphaga</taxon>
        <taxon>Cucujiformia</taxon>
        <taxon>Nitidulidae</taxon>
        <taxon>Meligethinae</taxon>
        <taxon>Brassicogethes</taxon>
    </lineage>
</organism>
<feature type="signal peptide" evidence="1">
    <location>
        <begin position="1"/>
        <end position="16"/>
    </location>
</feature>
<evidence type="ECO:0000256" key="1">
    <source>
        <dbReference type="SAM" id="SignalP"/>
    </source>
</evidence>
<dbReference type="Proteomes" id="UP001154078">
    <property type="component" value="Chromosome 3"/>
</dbReference>
<sequence length="237" mass="26556">MFTYLLLCALVGGGLGLKLPHYLVPCTRGDYPCMTSIAQKTLNGIIGGERKYDIPPLNPLILPLVEIFGPAINISLTDLVIDGIQIGQIQSAYINTEKQDGEVIIKFKKAHFVGNYDINGRILIFSLQGADKANITVENVIVTWKFNYKLFEKNGAKYANITKDVVDFRLDSAIIQLDEIIRGDPEMTKFTNQMLTRDWEIVIEELSIGIKEIISSVYKRVGNGFFLNFPIDVLLKP</sequence>
<protein>
    <submittedName>
        <fullName evidence="2">Uncharacterized protein</fullName>
    </submittedName>
</protein>
<keyword evidence="1" id="KW-0732">Signal</keyword>
<name>A0A9P0B1Z4_BRAAE</name>
<gene>
    <name evidence="2" type="ORF">MELIAE_LOCUS5119</name>
</gene>
<feature type="chain" id="PRO_5040322966" evidence="1">
    <location>
        <begin position="17"/>
        <end position="237"/>
    </location>
</feature>
<keyword evidence="3" id="KW-1185">Reference proteome</keyword>
<dbReference type="PANTHER" id="PTHR11008">
    <property type="entry name" value="PROTEIN TAKEOUT-LIKE PROTEIN"/>
    <property type="match status" value="1"/>
</dbReference>
<dbReference type="InterPro" id="IPR010562">
    <property type="entry name" value="Haemolymph_juvenile_hormone-bd"/>
</dbReference>
<dbReference type="Gene3D" id="3.15.10.30">
    <property type="entry name" value="Haemolymph juvenile hormone binding protein"/>
    <property type="match status" value="1"/>
</dbReference>
<reference evidence="2" key="1">
    <citation type="submission" date="2021-12" db="EMBL/GenBank/DDBJ databases">
        <authorList>
            <person name="King R."/>
        </authorList>
    </citation>
    <scope>NUCLEOTIDE SEQUENCE</scope>
</reference>
<dbReference type="AlphaFoldDB" id="A0A9P0B1Z4"/>
<accession>A0A9P0B1Z4</accession>
<dbReference type="EMBL" id="OV121134">
    <property type="protein sequence ID" value="CAH0553011.1"/>
    <property type="molecule type" value="Genomic_DNA"/>
</dbReference>